<dbReference type="PANTHER" id="PTHR34105">
    <property type="entry name" value="PROLINE-, GLUTAMIC ACID- AND LEUCINE-RICH PROTEIN 1"/>
    <property type="match status" value="1"/>
</dbReference>
<keyword evidence="3" id="KW-0539">Nucleus</keyword>
<dbReference type="GO" id="GO:0005634">
    <property type="term" value="C:nucleus"/>
    <property type="evidence" value="ECO:0007669"/>
    <property type="project" value="UniProtKB-SubCell"/>
</dbReference>
<dbReference type="InterPro" id="IPR016024">
    <property type="entry name" value="ARM-type_fold"/>
</dbReference>
<dbReference type="InParanoid" id="A0A1W4WP42"/>
<dbReference type="GO" id="GO:0006364">
    <property type="term" value="P:rRNA processing"/>
    <property type="evidence" value="ECO:0007669"/>
    <property type="project" value="TreeGrafter"/>
</dbReference>
<feature type="domain" description="Pre-rRNA-processing protein RIX1 N-terminal" evidence="5">
    <location>
        <begin position="40"/>
        <end position="182"/>
    </location>
</feature>
<comment type="subcellular location">
    <subcellularLocation>
        <location evidence="1">Nucleus</location>
    </subcellularLocation>
</comment>
<dbReference type="GeneID" id="108737370"/>
<dbReference type="Proteomes" id="UP000192223">
    <property type="component" value="Unplaced"/>
</dbReference>
<sequence length="775" mass="88099">MAFTLPQVKELFSVSEKCKNVHKVNIVADFFDLNVRNEKNVEKILHNVNAFLNSNANREIGFTFLGLLIPHCPTSLLVENCVDWIKVCIPNQITKSLSQEQLFVIEVLLENCSNIQEFAKALTSGLLPKLIELILTNLNANKSLETSLGCLKHCLRKFPSTCLPLKNKISTALLKFLEFQSSDKIIQSAGSAYHFLQQVGGAGPESINHISNWLGQFQKLCTTAQSLFDLLFENITEYNTYPYNDEPFSFNEIPSSASLLTVMSVTSTRLKNTLLFLNSFLIESYPVAKHVPVPEILDVIRRGLSADCYKKTDNVEDLHLSYLLYQIQIQLLILLKSLLACLKQNILPQSFLITKLLVDCLSRGQSYRYFLNKSDFQVTVYNVLSYWISVSRSTFNLTLNDKFIDSVLRDIQPLKSTLTLTISPEFAKKSSKLKQRKVQEQLKSISNSPTRVYTENFKNVKEQVCINAIAAIRDLCSYTMLNNIKPQTVAKMYNTVIQTVLEIQEGKIISPYDNIQCQHAMYDLILSFFEQKYSSVLPPLYVALQIFRKGQSNKNISISSICYKANQVLENFCQPVCPTLYLGNILNTKEDENEELEVPLLDEVTETVCRAEHLQNDQERPGNEKVKILSVEIIRQSTEVESIIETNQNENNENKNITLDISVLDDKNSPELKSMSTEYDSDINLVLEENEDSFKCSNVDLEKEDSDECLQINVTDDDILIETPPTKRLKREEKSPEGFAEQPTVDELKKDESNVQENVDEDMLSSFVDDVVADV</sequence>
<dbReference type="OrthoDB" id="20900at2759"/>
<reference evidence="7" key="1">
    <citation type="submission" date="2025-08" db="UniProtKB">
        <authorList>
            <consortium name="RefSeq"/>
        </authorList>
    </citation>
    <scope>IDENTIFICATION</scope>
    <source>
        <tissue evidence="7">Entire body</tissue>
    </source>
</reference>
<dbReference type="FunCoup" id="A0A1W4WP42">
    <property type="interactions" value="115"/>
</dbReference>
<evidence type="ECO:0000313" key="7">
    <source>
        <dbReference type="RefSeq" id="XP_018325691.1"/>
    </source>
</evidence>
<protein>
    <submittedName>
        <fullName evidence="7">Uncharacterized protein LOC108737370</fullName>
    </submittedName>
</protein>
<dbReference type="AlphaFoldDB" id="A0A1W4WP42"/>
<proteinExistence type="inferred from homology"/>
<dbReference type="PANTHER" id="PTHR34105:SF1">
    <property type="entry name" value="PROLINE-, GLUTAMIC ACID- AND LEUCINE-RICH PROTEIN 1"/>
    <property type="match status" value="1"/>
</dbReference>
<dbReference type="SUPFAM" id="SSF48371">
    <property type="entry name" value="ARM repeat"/>
    <property type="match status" value="1"/>
</dbReference>
<evidence type="ECO:0000313" key="6">
    <source>
        <dbReference type="Proteomes" id="UP000192223"/>
    </source>
</evidence>
<dbReference type="InterPro" id="IPR012583">
    <property type="entry name" value="RIX1_N"/>
</dbReference>
<evidence type="ECO:0000259" key="5">
    <source>
        <dbReference type="Pfam" id="PF08167"/>
    </source>
</evidence>
<dbReference type="KEGG" id="apln:108737370"/>
<dbReference type="Pfam" id="PF08167">
    <property type="entry name" value="RIX1"/>
    <property type="match status" value="1"/>
</dbReference>
<dbReference type="STRING" id="224129.A0A1W4WP42"/>
<dbReference type="RefSeq" id="XP_018325691.1">
    <property type="nucleotide sequence ID" value="XM_018470189.2"/>
</dbReference>
<accession>A0A1W4WP42</accession>
<comment type="similarity">
    <text evidence="2">Belongs to the RIX1/PELP1 family.</text>
</comment>
<name>A0A1W4WP42_AGRPL</name>
<keyword evidence="6" id="KW-1185">Reference proteome</keyword>
<feature type="region of interest" description="Disordered" evidence="4">
    <location>
        <begin position="724"/>
        <end position="755"/>
    </location>
</feature>
<gene>
    <name evidence="7" type="primary">LOC108737370</name>
</gene>
<organism evidence="6 7">
    <name type="scientific">Agrilus planipennis</name>
    <name type="common">Emerald ash borer</name>
    <name type="synonym">Agrilus marcopoli</name>
    <dbReference type="NCBI Taxonomy" id="224129"/>
    <lineage>
        <taxon>Eukaryota</taxon>
        <taxon>Metazoa</taxon>
        <taxon>Ecdysozoa</taxon>
        <taxon>Arthropoda</taxon>
        <taxon>Hexapoda</taxon>
        <taxon>Insecta</taxon>
        <taxon>Pterygota</taxon>
        <taxon>Neoptera</taxon>
        <taxon>Endopterygota</taxon>
        <taxon>Coleoptera</taxon>
        <taxon>Polyphaga</taxon>
        <taxon>Elateriformia</taxon>
        <taxon>Buprestoidea</taxon>
        <taxon>Buprestidae</taxon>
        <taxon>Agrilinae</taxon>
        <taxon>Agrilus</taxon>
    </lineage>
</organism>
<evidence type="ECO:0000256" key="4">
    <source>
        <dbReference type="SAM" id="MobiDB-lite"/>
    </source>
</evidence>
<evidence type="ECO:0000256" key="3">
    <source>
        <dbReference type="ARBA" id="ARBA00023242"/>
    </source>
</evidence>
<evidence type="ECO:0000256" key="2">
    <source>
        <dbReference type="ARBA" id="ARBA00010511"/>
    </source>
</evidence>
<evidence type="ECO:0000256" key="1">
    <source>
        <dbReference type="ARBA" id="ARBA00004123"/>
    </source>
</evidence>